<proteinExistence type="predicted"/>
<feature type="chain" id="PRO_5013729153" evidence="2">
    <location>
        <begin position="19"/>
        <end position="347"/>
    </location>
</feature>
<dbReference type="Proteomes" id="UP000245764">
    <property type="component" value="Chromosome 1"/>
</dbReference>
<sequence>MQIKYLLCACAFAALSSAQIAYPLNEGEQNSYDLERSSIISVLSTALPASLLEFNTEYGASGIWNAANHDIFTATQGHDGPDVTKYFPEWVTALPSDVQTYLDVDLAEPTVTTYTATSFVGYPVAWDEDLEDEEIASVGSVLATAVPASIDGLASTDPWAYQSAFEVEFEPDGTYADWVTALPSDVQTMLIPGGIHPPTPATVTVITVTSTVGKQATLSFAQGTPNTEGELPSLISQIGHIGSVLATALPESLQAERLNDEDAYSSHIMSILDPNATSYPEWVKALPTDVKDFLEVDTETAGGEKGQEGKEEEEEASKTSTGGAAMPTNVVGMGIAGAVGLMGLLAL</sequence>
<evidence type="ECO:0000256" key="1">
    <source>
        <dbReference type="SAM" id="MobiDB-lite"/>
    </source>
</evidence>
<feature type="signal peptide" evidence="2">
    <location>
        <begin position="1"/>
        <end position="18"/>
    </location>
</feature>
<evidence type="ECO:0000313" key="4">
    <source>
        <dbReference type="Proteomes" id="UP000245764"/>
    </source>
</evidence>
<accession>A0A2H1FPR8</accession>
<dbReference type="EMBL" id="LT854253">
    <property type="protein sequence ID" value="SMR43327.1"/>
    <property type="molecule type" value="Genomic_DNA"/>
</dbReference>
<protein>
    <submittedName>
        <fullName evidence="3">Uncharacterized protein</fullName>
    </submittedName>
</protein>
<gene>
    <name evidence="3" type="ORF">ZT1E4_G2105</name>
</gene>
<dbReference type="AlphaFoldDB" id="A0A2H1FPR8"/>
<evidence type="ECO:0000313" key="3">
    <source>
        <dbReference type="EMBL" id="SMR43327.1"/>
    </source>
</evidence>
<reference evidence="4" key="1">
    <citation type="submission" date="2017-05" db="EMBL/GenBank/DDBJ databases">
        <authorList>
            <person name="Song R."/>
            <person name="Chenine A.L."/>
            <person name="Ruprecht R.M."/>
        </authorList>
    </citation>
    <scope>NUCLEOTIDE SEQUENCE [LARGE SCALE GENOMIC DNA]</scope>
</reference>
<keyword evidence="2" id="KW-0732">Signal</keyword>
<feature type="region of interest" description="Disordered" evidence="1">
    <location>
        <begin position="299"/>
        <end position="327"/>
    </location>
</feature>
<evidence type="ECO:0000256" key="2">
    <source>
        <dbReference type="SAM" id="SignalP"/>
    </source>
</evidence>
<organism evidence="3 4">
    <name type="scientific">Zymoseptoria tritici ST99CH_1E4</name>
    <dbReference type="NCBI Taxonomy" id="1276532"/>
    <lineage>
        <taxon>Eukaryota</taxon>
        <taxon>Fungi</taxon>
        <taxon>Dikarya</taxon>
        <taxon>Ascomycota</taxon>
        <taxon>Pezizomycotina</taxon>
        <taxon>Dothideomycetes</taxon>
        <taxon>Dothideomycetidae</taxon>
        <taxon>Mycosphaerellales</taxon>
        <taxon>Mycosphaerellaceae</taxon>
        <taxon>Zymoseptoria</taxon>
    </lineage>
</organism>
<name>A0A2H1FPR8_ZYMTR</name>